<reference evidence="1" key="1">
    <citation type="journal article" date="2021" name="Nat. Commun.">
        <title>Genetic determinants of endophytism in the Arabidopsis root mycobiome.</title>
        <authorList>
            <person name="Mesny F."/>
            <person name="Miyauchi S."/>
            <person name="Thiergart T."/>
            <person name="Pickel B."/>
            <person name="Atanasova L."/>
            <person name="Karlsson M."/>
            <person name="Huettel B."/>
            <person name="Barry K.W."/>
            <person name="Haridas S."/>
            <person name="Chen C."/>
            <person name="Bauer D."/>
            <person name="Andreopoulos W."/>
            <person name="Pangilinan J."/>
            <person name="LaButti K."/>
            <person name="Riley R."/>
            <person name="Lipzen A."/>
            <person name="Clum A."/>
            <person name="Drula E."/>
            <person name="Henrissat B."/>
            <person name="Kohler A."/>
            <person name="Grigoriev I.V."/>
            <person name="Martin F.M."/>
            <person name="Hacquard S."/>
        </authorList>
    </citation>
    <scope>NUCLEOTIDE SEQUENCE</scope>
    <source>
        <strain evidence="1">MPI-CAGE-AT-0147</strain>
    </source>
</reference>
<dbReference type="SUPFAM" id="SSF56112">
    <property type="entry name" value="Protein kinase-like (PK-like)"/>
    <property type="match status" value="1"/>
</dbReference>
<gene>
    <name evidence="1" type="ORF">EDB81DRAFT_670086</name>
</gene>
<comment type="caution">
    <text evidence="1">The sequence shown here is derived from an EMBL/GenBank/DDBJ whole genome shotgun (WGS) entry which is preliminary data.</text>
</comment>
<proteinExistence type="predicted"/>
<dbReference type="EMBL" id="JAGMUV010000034">
    <property type="protein sequence ID" value="KAH7113536.1"/>
    <property type="molecule type" value="Genomic_DNA"/>
</dbReference>
<accession>A0A9P9IA94</accession>
<dbReference type="OrthoDB" id="5152837at2759"/>
<evidence type="ECO:0000313" key="2">
    <source>
        <dbReference type="Proteomes" id="UP000738349"/>
    </source>
</evidence>
<evidence type="ECO:0008006" key="3">
    <source>
        <dbReference type="Google" id="ProtNLM"/>
    </source>
</evidence>
<dbReference type="InterPro" id="IPR011009">
    <property type="entry name" value="Kinase-like_dom_sf"/>
</dbReference>
<dbReference type="Gene3D" id="1.10.510.10">
    <property type="entry name" value="Transferase(Phosphotransferase) domain 1"/>
    <property type="match status" value="1"/>
</dbReference>
<dbReference type="AlphaFoldDB" id="A0A9P9IA94"/>
<sequence length="160" mass="18454">MALRRKSPFYIEVKPPLTHRALPAYLNRRPEADYYPLGSIDTAWIGQRRNWRLRQLATVQQLKRKVVSELNCLAQIAHENIAQPIALYSEKDELYIVYEYMDLDLFDLLPLSETEISSITSAFQYLKQNSISFYIDSILLNSNGVVKISGNVLVELTIMS</sequence>
<evidence type="ECO:0000313" key="1">
    <source>
        <dbReference type="EMBL" id="KAH7113536.1"/>
    </source>
</evidence>
<protein>
    <recommendedName>
        <fullName evidence="3">Protein kinase domain-containing protein</fullName>
    </recommendedName>
</protein>
<keyword evidence="2" id="KW-1185">Reference proteome</keyword>
<name>A0A9P9IA94_9HYPO</name>
<dbReference type="Proteomes" id="UP000738349">
    <property type="component" value="Unassembled WGS sequence"/>
</dbReference>
<organism evidence="1 2">
    <name type="scientific">Dactylonectria macrodidyma</name>
    <dbReference type="NCBI Taxonomy" id="307937"/>
    <lineage>
        <taxon>Eukaryota</taxon>
        <taxon>Fungi</taxon>
        <taxon>Dikarya</taxon>
        <taxon>Ascomycota</taxon>
        <taxon>Pezizomycotina</taxon>
        <taxon>Sordariomycetes</taxon>
        <taxon>Hypocreomycetidae</taxon>
        <taxon>Hypocreales</taxon>
        <taxon>Nectriaceae</taxon>
        <taxon>Dactylonectria</taxon>
    </lineage>
</organism>